<gene>
    <name evidence="2" type="ORF">N1851_015917</name>
</gene>
<dbReference type="AlphaFoldDB" id="A0AA47MS47"/>
<accession>A0AA47MS47</accession>
<dbReference type="Proteomes" id="UP001174136">
    <property type="component" value="Unassembled WGS sequence"/>
</dbReference>
<evidence type="ECO:0000313" key="2">
    <source>
        <dbReference type="EMBL" id="KAK0145185.1"/>
    </source>
</evidence>
<dbReference type="PANTHER" id="PTHR47510">
    <property type="entry name" value="REVERSE TRANSCRIPTASE DOMAIN-CONTAINING PROTEIN"/>
    <property type="match status" value="1"/>
</dbReference>
<evidence type="ECO:0000313" key="3">
    <source>
        <dbReference type="Proteomes" id="UP001174136"/>
    </source>
</evidence>
<organism evidence="2 3">
    <name type="scientific">Merluccius polli</name>
    <name type="common">Benguela hake</name>
    <name type="synonym">Merluccius cadenati</name>
    <dbReference type="NCBI Taxonomy" id="89951"/>
    <lineage>
        <taxon>Eukaryota</taxon>
        <taxon>Metazoa</taxon>
        <taxon>Chordata</taxon>
        <taxon>Craniata</taxon>
        <taxon>Vertebrata</taxon>
        <taxon>Euteleostomi</taxon>
        <taxon>Actinopterygii</taxon>
        <taxon>Neopterygii</taxon>
        <taxon>Teleostei</taxon>
        <taxon>Neoteleostei</taxon>
        <taxon>Acanthomorphata</taxon>
        <taxon>Zeiogadaria</taxon>
        <taxon>Gadariae</taxon>
        <taxon>Gadiformes</taxon>
        <taxon>Gadoidei</taxon>
        <taxon>Merlucciidae</taxon>
        <taxon>Merluccius</taxon>
    </lineage>
</organism>
<comment type="caution">
    <text evidence="2">The sequence shown here is derived from an EMBL/GenBank/DDBJ whole genome shotgun (WGS) entry which is preliminary data.</text>
</comment>
<protein>
    <submittedName>
        <fullName evidence="2">Uncharacterized protein</fullName>
    </submittedName>
</protein>
<dbReference type="EMBL" id="JAOPHQ010002877">
    <property type="protein sequence ID" value="KAK0145185.1"/>
    <property type="molecule type" value="Genomic_DNA"/>
</dbReference>
<dbReference type="PANTHER" id="PTHR47510:SF3">
    <property type="entry name" value="ENDO_EXONUCLEASE_PHOSPHATASE DOMAIN-CONTAINING PROTEIN"/>
    <property type="match status" value="1"/>
</dbReference>
<feature type="region of interest" description="Disordered" evidence="1">
    <location>
        <begin position="68"/>
        <end position="98"/>
    </location>
</feature>
<sequence>MDIVVPTRTVRCYPNNKPWQPPIKNLLNRKKQVFKEGDLTEMKRVQGELKVGLREAKELYKKIEQKMQRNSIREPTIPPPPPPPPSPPPTSQANHSPPHITAEQVRGQLRGLHPAKAVGPDKVCPRLLKVCATELGEPLQYVFNLSLRLGKVPTVEDFMSHSSSQKYTSEPAQ</sequence>
<proteinExistence type="predicted"/>
<reference evidence="2" key="1">
    <citation type="journal article" date="2023" name="Front. Mar. Sci.">
        <title>A new Merluccius polli reference genome to investigate the effects of global change in West African waters.</title>
        <authorList>
            <person name="Mateo J.L."/>
            <person name="Blanco-Fernandez C."/>
            <person name="Garcia-Vazquez E."/>
            <person name="Machado-Schiaffino G."/>
        </authorList>
    </citation>
    <scope>NUCLEOTIDE SEQUENCE</scope>
    <source>
        <strain evidence="2">C29</strain>
        <tissue evidence="2">Fin</tissue>
    </source>
</reference>
<keyword evidence="3" id="KW-1185">Reference proteome</keyword>
<evidence type="ECO:0000256" key="1">
    <source>
        <dbReference type="SAM" id="MobiDB-lite"/>
    </source>
</evidence>
<feature type="compositionally biased region" description="Pro residues" evidence="1">
    <location>
        <begin position="76"/>
        <end position="90"/>
    </location>
</feature>
<name>A0AA47MS47_MERPO</name>